<dbReference type="EMBL" id="WCSB01000002">
    <property type="protein sequence ID" value="KAB4454769.1"/>
    <property type="molecule type" value="Genomic_DNA"/>
</dbReference>
<accession>A0A7J5JUQ4</accession>
<reference evidence="2" key="2">
    <citation type="submission" date="2021-06" db="EMBL/GenBank/DDBJ databases">
        <title>Interrogation of the integrated mobile genetic elements in gut-associated Bacteroides with a consensus prediction approach.</title>
        <authorList>
            <person name="Campbell D.E."/>
            <person name="Leigh J.R."/>
            <person name="Kim T."/>
            <person name="England W."/>
            <person name="Whitaker R.J."/>
            <person name="Degnan P.H."/>
        </authorList>
    </citation>
    <scope>NUCLEOTIDE SEQUENCE</scope>
    <source>
        <strain evidence="2">VPI-3443</strain>
    </source>
</reference>
<dbReference type="SUPFAM" id="SSF50939">
    <property type="entry name" value="Sialidases"/>
    <property type="match status" value="2"/>
</dbReference>
<dbReference type="Proteomes" id="UP000460317">
    <property type="component" value="Unassembled WGS sequence"/>
</dbReference>
<gene>
    <name evidence="1" type="ORF">GAN93_03660</name>
    <name evidence="2" type="ORF">KQP74_13020</name>
</gene>
<proteinExistence type="predicted"/>
<evidence type="ECO:0000313" key="1">
    <source>
        <dbReference type="EMBL" id="KAB4454769.1"/>
    </source>
</evidence>
<evidence type="ECO:0000313" key="2">
    <source>
        <dbReference type="EMBL" id="UYU88883.1"/>
    </source>
</evidence>
<name>A0A7J5JUQ4_BACT4</name>
<reference evidence="1 3" key="1">
    <citation type="journal article" date="2019" name="Nat. Med.">
        <title>A library of human gut bacterial isolates paired with longitudinal multiomics data enables mechanistic microbiome research.</title>
        <authorList>
            <person name="Poyet M."/>
            <person name="Groussin M."/>
            <person name="Gibbons S.M."/>
            <person name="Avila-Pacheco J."/>
            <person name="Jiang X."/>
            <person name="Kearney S.M."/>
            <person name="Perrotta A.R."/>
            <person name="Berdy B."/>
            <person name="Zhao S."/>
            <person name="Lieberman T.D."/>
            <person name="Swanson P.K."/>
            <person name="Smith M."/>
            <person name="Roesemann S."/>
            <person name="Alexander J.E."/>
            <person name="Rich S.A."/>
            <person name="Livny J."/>
            <person name="Vlamakis H."/>
            <person name="Clish C."/>
            <person name="Bullock K."/>
            <person name="Deik A."/>
            <person name="Scott J."/>
            <person name="Pierce K.A."/>
            <person name="Xavier R.J."/>
            <person name="Alm E.J."/>
        </authorList>
    </citation>
    <scope>NUCLEOTIDE SEQUENCE [LARGE SCALE GENOMIC DNA]</scope>
    <source>
        <strain evidence="1 3">BIOML-A165</strain>
    </source>
</reference>
<evidence type="ECO:0000313" key="3">
    <source>
        <dbReference type="Proteomes" id="UP000460317"/>
    </source>
</evidence>
<protein>
    <submittedName>
        <fullName evidence="2">Exo-alpha-sialidase</fullName>
    </submittedName>
</protein>
<sequence length="217" mass="23154">MNDGNAWYAVAYGNGKFVAVGSGGNIATSIDGINWSIKSIISYDLDCITYGNEKFVICKSDKVLVSADGITWSTYSNNGYSGESTGYNSLCYGNGRFVKVYYKGSYGYVNTSTDGINWTPAKQVVGFNLKGVAYGKFVAVGFGGNIAISTDGINWSESKQIGTKTWNAVAYGNRKFIIVGCGTYNGGGYITTSDDGLNWSSPEQLDATNTFHGVCAI</sequence>
<dbReference type="Proteomes" id="UP001162960">
    <property type="component" value="Chromosome"/>
</dbReference>
<dbReference type="RefSeq" id="WP_130041279.1">
    <property type="nucleotide sequence ID" value="NZ_CP081898.1"/>
</dbReference>
<dbReference type="InterPro" id="IPR036278">
    <property type="entry name" value="Sialidase_sf"/>
</dbReference>
<dbReference type="EMBL" id="CP083685">
    <property type="protein sequence ID" value="UYU88883.1"/>
    <property type="molecule type" value="Genomic_DNA"/>
</dbReference>
<organism evidence="1 3">
    <name type="scientific">Bacteroides thetaiotaomicron</name>
    <dbReference type="NCBI Taxonomy" id="818"/>
    <lineage>
        <taxon>Bacteria</taxon>
        <taxon>Pseudomonadati</taxon>
        <taxon>Bacteroidota</taxon>
        <taxon>Bacteroidia</taxon>
        <taxon>Bacteroidales</taxon>
        <taxon>Bacteroidaceae</taxon>
        <taxon>Bacteroides</taxon>
    </lineage>
</organism>
<dbReference type="AlphaFoldDB" id="A0A7J5JUQ4"/>